<evidence type="ECO:0000313" key="1">
    <source>
        <dbReference type="EMBL" id="ERJ12209.1"/>
    </source>
</evidence>
<gene>
    <name evidence="1" type="ORF">HLPCO_001736</name>
</gene>
<keyword evidence="2" id="KW-1185">Reference proteome</keyword>
<dbReference type="AlphaFoldDB" id="F7PTP5"/>
<protein>
    <submittedName>
        <fullName evidence="1">Uncharacterized protein</fullName>
    </submittedName>
</protein>
<comment type="caution">
    <text evidence="1">The sequence shown here is derived from an EMBL/GenBank/DDBJ whole genome shotgun (WGS) entry which is preliminary data.</text>
</comment>
<evidence type="ECO:0000313" key="2">
    <source>
        <dbReference type="Proteomes" id="UP000005707"/>
    </source>
</evidence>
<dbReference type="eggNOG" id="ENOG5030NUK">
    <property type="taxonomic scope" value="Bacteria"/>
</dbReference>
<accession>F7PTP5</accession>
<name>F7PTP5_9MOLU</name>
<dbReference type="RefSeq" id="WP_008825212.1">
    <property type="nucleotide sequence ID" value="NZ_AFNU02000005.1"/>
</dbReference>
<dbReference type="Proteomes" id="UP000005707">
    <property type="component" value="Unassembled WGS sequence"/>
</dbReference>
<proteinExistence type="predicted"/>
<dbReference type="InParanoid" id="F7PTP5"/>
<reference evidence="1 2" key="2">
    <citation type="journal article" date="2013" name="PLoS ONE">
        <title>INDIGO - INtegrated Data Warehouse of MIcrobial GenOmes with Examples from the Red Sea Extremophiles.</title>
        <authorList>
            <person name="Alam I."/>
            <person name="Antunes A."/>
            <person name="Kamau A.A."/>
            <person name="Ba Alawi W."/>
            <person name="Kalkatawi M."/>
            <person name="Stingl U."/>
            <person name="Bajic V.B."/>
        </authorList>
    </citation>
    <scope>NUCLEOTIDE SEQUENCE [LARGE SCALE GENOMIC DNA]</scope>
    <source>
        <strain evidence="1 2">SSD-17B</strain>
    </source>
</reference>
<sequence>MEFIHNRLDTLYQFTKEKNYDIYDTETKYKGLPSSFKNRRVIKQKLYKDGNFRFPLIYDLYGLSVMIETEDHKTKQKIECIIDYILDPEYERLDNGYGILVNGDRHYYAMGWDAKLPNCEQMSAEVLQRLELMSHFKHATVHPWFKKAYSKVQEYITDIGAYSLPKEALQERAGCYVLGRHMSLGENRRKKRAYEIESTFRVLKIKKILESHL</sequence>
<dbReference type="OrthoDB" id="2080013at2"/>
<organism evidence="1 2">
    <name type="scientific">Haloplasma contractile SSD-17B</name>
    <dbReference type="NCBI Taxonomy" id="1033810"/>
    <lineage>
        <taxon>Bacteria</taxon>
        <taxon>Bacillati</taxon>
        <taxon>Mycoplasmatota</taxon>
        <taxon>Mollicutes</taxon>
        <taxon>Haloplasmatales</taxon>
        <taxon>Haloplasmataceae</taxon>
        <taxon>Haloplasma</taxon>
    </lineage>
</organism>
<dbReference type="EMBL" id="AFNU02000005">
    <property type="protein sequence ID" value="ERJ12209.1"/>
    <property type="molecule type" value="Genomic_DNA"/>
</dbReference>
<reference evidence="1 2" key="1">
    <citation type="journal article" date="2011" name="J. Bacteriol.">
        <title>Genome sequence of Haloplasma contractile, an unusual contractile bacterium from a deep-sea anoxic brine lake.</title>
        <authorList>
            <person name="Antunes A."/>
            <person name="Alam I."/>
            <person name="El Dorry H."/>
            <person name="Siam R."/>
            <person name="Robertson A."/>
            <person name="Bajic V.B."/>
            <person name="Stingl U."/>
        </authorList>
    </citation>
    <scope>NUCLEOTIDE SEQUENCE [LARGE SCALE GENOMIC DNA]</scope>
    <source>
        <strain evidence="1 2">SSD-17B</strain>
    </source>
</reference>